<keyword evidence="1" id="KW-0732">Signal</keyword>
<feature type="signal peptide" evidence="1">
    <location>
        <begin position="1"/>
        <end position="17"/>
    </location>
</feature>
<evidence type="ECO:0000313" key="2">
    <source>
        <dbReference type="EMBL" id="KHN85758.1"/>
    </source>
</evidence>
<proteinExistence type="predicted"/>
<gene>
    <name evidence="2" type="ORF">Tcan_12363</name>
</gene>
<accession>A0A0B2VVV0</accession>
<name>A0A0B2VVV0_TOXCA</name>
<sequence>MALIVALFVLQLLFVSSYSLTKRQLGPSVQLEKFLIQDTINKLVEANHRAKCALKNLGKRQLGPSVRLNDLLKAVAISVNDEDC</sequence>
<feature type="chain" id="PRO_5002077681" evidence="1">
    <location>
        <begin position="18"/>
        <end position="84"/>
    </location>
</feature>
<dbReference type="EMBL" id="JPKZ01000732">
    <property type="protein sequence ID" value="KHN85758.1"/>
    <property type="molecule type" value="Genomic_DNA"/>
</dbReference>
<comment type="caution">
    <text evidence="2">The sequence shown here is derived from an EMBL/GenBank/DDBJ whole genome shotgun (WGS) entry which is preliminary data.</text>
</comment>
<reference evidence="2 3" key="1">
    <citation type="submission" date="2014-11" db="EMBL/GenBank/DDBJ databases">
        <title>Genetic blueprint of the zoonotic pathogen Toxocara canis.</title>
        <authorList>
            <person name="Zhu X.-Q."/>
            <person name="Korhonen P.K."/>
            <person name="Cai H."/>
            <person name="Young N.D."/>
            <person name="Nejsum P."/>
            <person name="von Samson-Himmelstjerna G."/>
            <person name="Boag P.R."/>
            <person name="Tan P."/>
            <person name="Li Q."/>
            <person name="Min J."/>
            <person name="Yang Y."/>
            <person name="Wang X."/>
            <person name="Fang X."/>
            <person name="Hall R.S."/>
            <person name="Hofmann A."/>
            <person name="Sternberg P.W."/>
            <person name="Jex A.R."/>
            <person name="Gasser R.B."/>
        </authorList>
    </citation>
    <scope>NUCLEOTIDE SEQUENCE [LARGE SCALE GENOMIC DNA]</scope>
    <source>
        <strain evidence="2">PN_DK_2014</strain>
    </source>
</reference>
<dbReference type="Proteomes" id="UP000031036">
    <property type="component" value="Unassembled WGS sequence"/>
</dbReference>
<evidence type="ECO:0000256" key="1">
    <source>
        <dbReference type="SAM" id="SignalP"/>
    </source>
</evidence>
<keyword evidence="3" id="KW-1185">Reference proteome</keyword>
<dbReference type="AlphaFoldDB" id="A0A0B2VVV0"/>
<evidence type="ECO:0000313" key="3">
    <source>
        <dbReference type="Proteomes" id="UP000031036"/>
    </source>
</evidence>
<protein>
    <submittedName>
        <fullName evidence="2">Uncharacterized protein</fullName>
    </submittedName>
</protein>
<organism evidence="2 3">
    <name type="scientific">Toxocara canis</name>
    <name type="common">Canine roundworm</name>
    <dbReference type="NCBI Taxonomy" id="6265"/>
    <lineage>
        <taxon>Eukaryota</taxon>
        <taxon>Metazoa</taxon>
        <taxon>Ecdysozoa</taxon>
        <taxon>Nematoda</taxon>
        <taxon>Chromadorea</taxon>
        <taxon>Rhabditida</taxon>
        <taxon>Spirurina</taxon>
        <taxon>Ascaridomorpha</taxon>
        <taxon>Ascaridoidea</taxon>
        <taxon>Toxocaridae</taxon>
        <taxon>Toxocara</taxon>
    </lineage>
</organism>